<evidence type="ECO:0000313" key="2">
    <source>
        <dbReference type="Proteomes" id="UP001143347"/>
    </source>
</evidence>
<gene>
    <name evidence="1" type="ORF">OSB52_03860</name>
</gene>
<reference evidence="1" key="1">
    <citation type="submission" date="2022-10" db="EMBL/GenBank/DDBJ databases">
        <title>WGS of marine actinomycetes from Thailand.</title>
        <authorList>
            <person name="Thawai C."/>
        </authorList>
    </citation>
    <scope>NUCLEOTIDE SEQUENCE</scope>
    <source>
        <strain evidence="1">SW21</strain>
    </source>
</reference>
<dbReference type="Proteomes" id="UP001143347">
    <property type="component" value="Unassembled WGS sequence"/>
</dbReference>
<comment type="caution">
    <text evidence="1">The sequence shown here is derived from an EMBL/GenBank/DDBJ whole genome shotgun (WGS) entry which is preliminary data.</text>
</comment>
<proteinExistence type="predicted"/>
<protein>
    <submittedName>
        <fullName evidence="1">Uncharacterized protein</fullName>
    </submittedName>
</protein>
<dbReference type="RefSeq" id="WP_266060270.1">
    <property type="nucleotide sequence ID" value="NZ_JAPKFM010000003.1"/>
</dbReference>
<accession>A0A9X3I353</accession>
<dbReference type="EMBL" id="JAPKFM010000003">
    <property type="protein sequence ID" value="MCX2963223.1"/>
    <property type="molecule type" value="Genomic_DNA"/>
</dbReference>
<name>A0A9X3I353_9ACTN</name>
<evidence type="ECO:0000313" key="1">
    <source>
        <dbReference type="EMBL" id="MCX2963223.1"/>
    </source>
</evidence>
<dbReference type="AlphaFoldDB" id="A0A9X3I353"/>
<organism evidence="1 2">
    <name type="scientific">Gordonia aquimaris</name>
    <dbReference type="NCBI Taxonomy" id="2984863"/>
    <lineage>
        <taxon>Bacteria</taxon>
        <taxon>Bacillati</taxon>
        <taxon>Actinomycetota</taxon>
        <taxon>Actinomycetes</taxon>
        <taxon>Mycobacteriales</taxon>
        <taxon>Gordoniaceae</taxon>
        <taxon>Gordonia</taxon>
    </lineage>
</organism>
<keyword evidence="2" id="KW-1185">Reference proteome</keyword>
<sequence>MADERRHPSRVGGPGVGHQYLFDSTVRTEYKRTLDLAKSQNGTLAVDRPQLPITDITGSDCKQALAIKSRLAGCYCLRAPAQGTCSYANICEHCPSFHTTRLISESLLRNALMLNSSPRTPSRVAGSTRRAATSNS</sequence>